<dbReference type="EMBL" id="JBHSEF010000009">
    <property type="protein sequence ID" value="MFC4353762.1"/>
    <property type="molecule type" value="Genomic_DNA"/>
</dbReference>
<sequence length="159" mass="18513">MKRLGLLIMTLLLAGCTPWIEQEKEVPPSLFDYEGSYVGSPMSTKNILALLPDYGLKWKNMRLETDKEPYGIHLYYEKAEPAIAREAARTYSLYLLRLITNADIVTLHSDTTQYRYTREQWENWLGLPLEKYTTEEQLEQAMQMKLEEDPDREGLAESS</sequence>
<keyword evidence="3" id="KW-1185">Reference proteome</keyword>
<gene>
    <name evidence="2" type="ORF">ACFO0S_01615</name>
</gene>
<evidence type="ECO:0000313" key="3">
    <source>
        <dbReference type="Proteomes" id="UP001595733"/>
    </source>
</evidence>
<dbReference type="PROSITE" id="PS51257">
    <property type="entry name" value="PROKAR_LIPOPROTEIN"/>
    <property type="match status" value="1"/>
</dbReference>
<organism evidence="2 3">
    <name type="scientific">Chryseomicrobium palamuruense</name>
    <dbReference type="NCBI Taxonomy" id="682973"/>
    <lineage>
        <taxon>Bacteria</taxon>
        <taxon>Bacillati</taxon>
        <taxon>Bacillota</taxon>
        <taxon>Bacilli</taxon>
        <taxon>Bacillales</taxon>
        <taxon>Caryophanaceae</taxon>
        <taxon>Chryseomicrobium</taxon>
    </lineage>
</organism>
<name>A0ABV8UR39_9BACL</name>
<accession>A0ABV8UR39</accession>
<feature type="domain" description="DUF4825" evidence="1">
    <location>
        <begin position="30"/>
        <end position="116"/>
    </location>
</feature>
<dbReference type="Pfam" id="PF16107">
    <property type="entry name" value="DUF4825"/>
    <property type="match status" value="1"/>
</dbReference>
<proteinExistence type="predicted"/>
<protein>
    <submittedName>
        <fullName evidence="2">DUF4825 domain-containing protein</fullName>
    </submittedName>
</protein>
<evidence type="ECO:0000259" key="1">
    <source>
        <dbReference type="Pfam" id="PF16107"/>
    </source>
</evidence>
<reference evidence="3" key="1">
    <citation type="journal article" date="2019" name="Int. J. Syst. Evol. Microbiol.">
        <title>The Global Catalogue of Microorganisms (GCM) 10K type strain sequencing project: providing services to taxonomists for standard genome sequencing and annotation.</title>
        <authorList>
            <consortium name="The Broad Institute Genomics Platform"/>
            <consortium name="The Broad Institute Genome Sequencing Center for Infectious Disease"/>
            <person name="Wu L."/>
            <person name="Ma J."/>
        </authorList>
    </citation>
    <scope>NUCLEOTIDE SEQUENCE [LARGE SCALE GENOMIC DNA]</scope>
    <source>
        <strain evidence="3">CCUG 50353</strain>
    </source>
</reference>
<evidence type="ECO:0000313" key="2">
    <source>
        <dbReference type="EMBL" id="MFC4353762.1"/>
    </source>
</evidence>
<comment type="caution">
    <text evidence="2">The sequence shown here is derived from an EMBL/GenBank/DDBJ whole genome shotgun (WGS) entry which is preliminary data.</text>
</comment>
<dbReference type="RefSeq" id="WP_378139482.1">
    <property type="nucleotide sequence ID" value="NZ_JBHSEF010000009.1"/>
</dbReference>
<dbReference type="Proteomes" id="UP001595733">
    <property type="component" value="Unassembled WGS sequence"/>
</dbReference>
<dbReference type="InterPro" id="IPR032250">
    <property type="entry name" value="DUF4825"/>
</dbReference>